<comment type="function">
    <text evidence="7">Component of the EKC/KEOPS complex that is required for the formation of a threonylcarbamoyl group on adenosine at position 37 (t(6)A37) in tRNAs that read codons beginning with adenine. The complex is probably involved in the transfer of the threonylcarbamoyl moiety of threonylcarbamoyl-AMP (TC-AMP) to the N6 group of A37. CGI121 acts as an allosteric effector that regulates the t(6)A activity of the complex. The EKC/KEOPS complex also promotes both telomere uncapping and telomere elongation. The complex is required for efficient recruitment of transcriptional coactivators. CGI121 is not required for tRNA modification.</text>
</comment>
<dbReference type="SUPFAM" id="SSF143870">
    <property type="entry name" value="PF0523-like"/>
    <property type="match status" value="1"/>
</dbReference>
<proteinExistence type="inferred from homology"/>
<dbReference type="Proteomes" id="UP001562354">
    <property type="component" value="Unassembled WGS sequence"/>
</dbReference>
<evidence type="ECO:0000313" key="9">
    <source>
        <dbReference type="EMBL" id="KAL1305677.1"/>
    </source>
</evidence>
<keyword evidence="10" id="KW-1185">Reference proteome</keyword>
<evidence type="ECO:0000313" key="10">
    <source>
        <dbReference type="Proteomes" id="UP001562354"/>
    </source>
</evidence>
<dbReference type="PANTHER" id="PTHR15840">
    <property type="entry name" value="CGI-121 FAMILY MEMBER"/>
    <property type="match status" value="1"/>
</dbReference>
<evidence type="ECO:0000256" key="3">
    <source>
        <dbReference type="ARBA" id="ARBA00015316"/>
    </source>
</evidence>
<keyword evidence="5" id="KW-0819">tRNA processing</keyword>
<sequence length="195" mass="21483">MAEVETVVLPHLADYPLFVALYKDVTNANFLRQQLLEGNSDFEYAFLDAQVILSRTQILAACFRAVNDMVHNRLKSRNVHSEIVFSLSPNNNIAESFRRFGITDTTKDVLAIKVRVSPEFTSESVSQHLTQQVKGQAIEVSDEILGDLVDLARLKKIYKLNAPPKKGGSGIVSSAAAERDEMESSILGAMALKGS</sequence>
<evidence type="ECO:0000256" key="1">
    <source>
        <dbReference type="ARBA" id="ARBA00004123"/>
    </source>
</evidence>
<keyword evidence="6 8" id="KW-0539">Nucleus</keyword>
<evidence type="ECO:0000256" key="5">
    <source>
        <dbReference type="ARBA" id="ARBA00022694"/>
    </source>
</evidence>
<protein>
    <recommendedName>
        <fullName evidence="4">EKC/KEOPS complex subunit CGI121</fullName>
    </recommendedName>
    <alternativeName>
        <fullName evidence="3">EKC/KEOPS complex subunit cgi121</fullName>
    </alternativeName>
</protein>
<comment type="subcellular location">
    <subcellularLocation>
        <location evidence="1">Nucleus</location>
    </subcellularLocation>
</comment>
<accession>A0ABR3PHZ7</accession>
<evidence type="ECO:0000256" key="8">
    <source>
        <dbReference type="RuleBase" id="RU004398"/>
    </source>
</evidence>
<dbReference type="GeneID" id="95980969"/>
<organism evidence="9 10">
    <name type="scientific">Neodothiora populina</name>
    <dbReference type="NCBI Taxonomy" id="2781224"/>
    <lineage>
        <taxon>Eukaryota</taxon>
        <taxon>Fungi</taxon>
        <taxon>Dikarya</taxon>
        <taxon>Ascomycota</taxon>
        <taxon>Pezizomycotina</taxon>
        <taxon>Dothideomycetes</taxon>
        <taxon>Dothideomycetidae</taxon>
        <taxon>Dothideales</taxon>
        <taxon>Dothioraceae</taxon>
        <taxon>Neodothiora</taxon>
    </lineage>
</organism>
<dbReference type="EMBL" id="JBFMKM010000006">
    <property type="protein sequence ID" value="KAL1305677.1"/>
    <property type="molecule type" value="Genomic_DNA"/>
</dbReference>
<dbReference type="PANTHER" id="PTHR15840:SF10">
    <property type="entry name" value="EKC_KEOPS COMPLEX SUBUNIT TPRKB"/>
    <property type="match status" value="1"/>
</dbReference>
<name>A0ABR3PHZ7_9PEZI</name>
<dbReference type="Gene3D" id="3.30.2380.10">
    <property type="entry name" value="CGI121/TPRKB"/>
    <property type="match status" value="1"/>
</dbReference>
<dbReference type="Pfam" id="PF08617">
    <property type="entry name" value="CGI-121"/>
    <property type="match status" value="1"/>
</dbReference>
<dbReference type="InterPro" id="IPR036504">
    <property type="entry name" value="CGI121/TPRKB_sf"/>
</dbReference>
<evidence type="ECO:0000256" key="7">
    <source>
        <dbReference type="ARBA" id="ARBA00025043"/>
    </source>
</evidence>
<evidence type="ECO:0000256" key="6">
    <source>
        <dbReference type="ARBA" id="ARBA00023242"/>
    </source>
</evidence>
<evidence type="ECO:0000256" key="4">
    <source>
        <dbReference type="ARBA" id="ARBA00016009"/>
    </source>
</evidence>
<comment type="caution">
    <text evidence="9">The sequence shown here is derived from an EMBL/GenBank/DDBJ whole genome shotgun (WGS) entry which is preliminary data.</text>
</comment>
<evidence type="ECO:0000256" key="2">
    <source>
        <dbReference type="ARBA" id="ARBA00005546"/>
    </source>
</evidence>
<dbReference type="InterPro" id="IPR013926">
    <property type="entry name" value="CGI121/TPRKB"/>
</dbReference>
<comment type="similarity">
    <text evidence="2 8">Belongs to the CGI121/TPRKB family.</text>
</comment>
<gene>
    <name evidence="9" type="ORF">AAFC00_007270</name>
</gene>
<reference evidence="9 10" key="1">
    <citation type="submission" date="2024-07" db="EMBL/GenBank/DDBJ databases">
        <title>Draft sequence of the Neodothiora populina.</title>
        <authorList>
            <person name="Drown D.D."/>
            <person name="Schuette U.S."/>
            <person name="Buechlein A.B."/>
            <person name="Rusch D.R."/>
            <person name="Winton L.W."/>
            <person name="Adams G.A."/>
        </authorList>
    </citation>
    <scope>NUCLEOTIDE SEQUENCE [LARGE SCALE GENOMIC DNA]</scope>
    <source>
        <strain evidence="9 10">CPC 39397</strain>
    </source>
</reference>
<dbReference type="RefSeq" id="XP_069201950.1">
    <property type="nucleotide sequence ID" value="XM_069347343.1"/>
</dbReference>